<dbReference type="Proteomes" id="UP000070255">
    <property type="component" value="Unassembled WGS sequence"/>
</dbReference>
<keyword evidence="1" id="KW-1133">Transmembrane helix</keyword>
<evidence type="ECO:0000313" key="2">
    <source>
        <dbReference type="EMBL" id="KWZ37917.1"/>
    </source>
</evidence>
<accession>A0ABR5T3V3</accession>
<keyword evidence="3" id="KW-1185">Reference proteome</keyword>
<proteinExistence type="predicted"/>
<keyword evidence="1" id="KW-0812">Transmembrane</keyword>
<reference evidence="2 3" key="1">
    <citation type="submission" date="2015-11" db="EMBL/GenBank/DDBJ databases">
        <authorList>
            <person name="Sahl J."/>
            <person name="Wagner D."/>
            <person name="Keim P."/>
        </authorList>
    </citation>
    <scope>NUCLEOTIDE SEQUENCE [LARGE SCALE GENOMIC DNA]</scope>
    <source>
        <strain evidence="2 3">BDU18</strain>
    </source>
</reference>
<dbReference type="EMBL" id="LNJQ01000004">
    <property type="protein sequence ID" value="KWZ37917.1"/>
    <property type="molecule type" value="Genomic_DNA"/>
</dbReference>
<gene>
    <name evidence="2" type="ORF">WS72_23645</name>
</gene>
<feature type="transmembrane region" description="Helical" evidence="1">
    <location>
        <begin position="27"/>
        <end position="46"/>
    </location>
</feature>
<evidence type="ECO:0000256" key="1">
    <source>
        <dbReference type="SAM" id="Phobius"/>
    </source>
</evidence>
<evidence type="ECO:0000313" key="3">
    <source>
        <dbReference type="Proteomes" id="UP000070255"/>
    </source>
</evidence>
<protein>
    <submittedName>
        <fullName evidence="2">Uncharacterized protein</fullName>
    </submittedName>
</protein>
<organism evidence="2 3">
    <name type="scientific">Burkholderia savannae</name>
    <dbReference type="NCBI Taxonomy" id="1637837"/>
    <lineage>
        <taxon>Bacteria</taxon>
        <taxon>Pseudomonadati</taxon>
        <taxon>Pseudomonadota</taxon>
        <taxon>Betaproteobacteria</taxon>
        <taxon>Burkholderiales</taxon>
        <taxon>Burkholderiaceae</taxon>
        <taxon>Burkholderia</taxon>
        <taxon>pseudomallei group</taxon>
    </lineage>
</organism>
<keyword evidence="1" id="KW-0472">Membrane</keyword>
<comment type="caution">
    <text evidence="2">The sequence shown here is derived from an EMBL/GenBank/DDBJ whole genome shotgun (WGS) entry which is preliminary data.</text>
</comment>
<name>A0ABR5T3V3_9BURK</name>
<sequence>MRRAAGFRVDGGFRIARRNPMRSRRRGHAFAFATTVACGSGLPFLGLSLPNSGLWHCASGLLPPTPDLQCLPRASRQLLH</sequence>